<reference evidence="1" key="1">
    <citation type="submission" date="2019-03" db="EMBL/GenBank/DDBJ databases">
        <authorList>
            <person name="Mank J."/>
            <person name="Almeida P."/>
        </authorList>
    </citation>
    <scope>NUCLEOTIDE SEQUENCE</scope>
    <source>
        <strain evidence="1">78183</strain>
    </source>
</reference>
<sequence>MQLQRELRTSCKGGQWSVVQTFAGESGGTVDSRTQICHDNEPSEEEVTALVLGQRRPSALLSCTRCSYGVGRED</sequence>
<dbReference type="AlphaFoldDB" id="A0A6N2MHH1"/>
<organism evidence="1">
    <name type="scientific">Salix viminalis</name>
    <name type="common">Common osier</name>
    <name type="synonym">Basket willow</name>
    <dbReference type="NCBI Taxonomy" id="40686"/>
    <lineage>
        <taxon>Eukaryota</taxon>
        <taxon>Viridiplantae</taxon>
        <taxon>Streptophyta</taxon>
        <taxon>Embryophyta</taxon>
        <taxon>Tracheophyta</taxon>
        <taxon>Spermatophyta</taxon>
        <taxon>Magnoliopsida</taxon>
        <taxon>eudicotyledons</taxon>
        <taxon>Gunneridae</taxon>
        <taxon>Pentapetalae</taxon>
        <taxon>rosids</taxon>
        <taxon>fabids</taxon>
        <taxon>Malpighiales</taxon>
        <taxon>Salicaceae</taxon>
        <taxon>Saliceae</taxon>
        <taxon>Salix</taxon>
    </lineage>
</organism>
<gene>
    <name evidence="1" type="ORF">SVIM_LOCUS372210</name>
</gene>
<evidence type="ECO:0000313" key="1">
    <source>
        <dbReference type="EMBL" id="VFU53578.1"/>
    </source>
</evidence>
<protein>
    <submittedName>
        <fullName evidence="1">Uncharacterized protein</fullName>
    </submittedName>
</protein>
<name>A0A6N2MHH1_SALVM</name>
<proteinExistence type="predicted"/>
<dbReference type="EMBL" id="CAADRP010001818">
    <property type="protein sequence ID" value="VFU53578.1"/>
    <property type="molecule type" value="Genomic_DNA"/>
</dbReference>
<accession>A0A6N2MHH1</accession>